<dbReference type="GO" id="GO:0009425">
    <property type="term" value="C:bacterial-type flagellum basal body"/>
    <property type="evidence" value="ECO:0007669"/>
    <property type="project" value="UniProtKB-SubCell"/>
</dbReference>
<evidence type="ECO:0000313" key="9">
    <source>
        <dbReference type="EMBL" id="NYS61698.1"/>
    </source>
</evidence>
<gene>
    <name evidence="9" type="primary">fliO</name>
    <name evidence="9" type="ORF">HZS81_13150</name>
</gene>
<evidence type="ECO:0000313" key="10">
    <source>
        <dbReference type="Proteomes" id="UP000586119"/>
    </source>
</evidence>
<keyword evidence="4 7" id="KW-0472">Membrane</keyword>
<feature type="compositionally biased region" description="Polar residues" evidence="8">
    <location>
        <begin position="107"/>
        <end position="117"/>
    </location>
</feature>
<keyword evidence="3 7" id="KW-1133">Transmembrane helix</keyword>
<comment type="caution">
    <text evidence="9">The sequence shown here is derived from an EMBL/GenBank/DDBJ whole genome shotgun (WGS) entry which is preliminary data.</text>
</comment>
<sequence length="143" mass="14826">MSTEATSNSAITSAGSSDALIGMAALGKTAAALALVVAIIFLCSALLKRWTRQGSHQNVNLKVVGSTAVGNRERVVIVDVEGTWLVLGVGNGHISKLHELSAPRPPSNGNVPGQRFSQRLAKALQKHPTRDSASASSDSDTTP</sequence>
<keyword evidence="9" id="KW-0966">Cell projection</keyword>
<feature type="compositionally biased region" description="Low complexity" evidence="8">
    <location>
        <begin position="131"/>
        <end position="143"/>
    </location>
</feature>
<keyword evidence="9" id="KW-0282">Flagellum</keyword>
<comment type="subcellular location">
    <subcellularLocation>
        <location evidence="7">Cell membrane</location>
    </subcellularLocation>
    <subcellularLocation>
        <location evidence="7">Bacterial flagellum basal body</location>
    </subcellularLocation>
</comment>
<evidence type="ECO:0000256" key="5">
    <source>
        <dbReference type="ARBA" id="ARBA00023143"/>
    </source>
</evidence>
<protein>
    <recommendedName>
        <fullName evidence="7">Flagellar protein</fullName>
    </recommendedName>
</protein>
<dbReference type="Proteomes" id="UP000586119">
    <property type="component" value="Unassembled WGS sequence"/>
</dbReference>
<proteinExistence type="inferred from homology"/>
<dbReference type="InterPro" id="IPR022781">
    <property type="entry name" value="Flagellar_biosynth_FliO"/>
</dbReference>
<dbReference type="NCBIfam" id="TIGR03500">
    <property type="entry name" value="FliO_TIGR"/>
    <property type="match status" value="1"/>
</dbReference>
<evidence type="ECO:0000256" key="8">
    <source>
        <dbReference type="SAM" id="MobiDB-lite"/>
    </source>
</evidence>
<keyword evidence="9" id="KW-0969">Cilium</keyword>
<dbReference type="InterPro" id="IPR052205">
    <property type="entry name" value="FliO/MopB"/>
</dbReference>
<keyword evidence="5 7" id="KW-0975">Bacterial flagellum</keyword>
<dbReference type="RefSeq" id="WP_179931030.1">
    <property type="nucleotide sequence ID" value="NZ_JACCDF010000012.1"/>
</dbReference>
<evidence type="ECO:0000256" key="1">
    <source>
        <dbReference type="ARBA" id="ARBA00022475"/>
    </source>
</evidence>
<keyword evidence="10" id="KW-1185">Reference proteome</keyword>
<evidence type="ECO:0000256" key="2">
    <source>
        <dbReference type="ARBA" id="ARBA00022692"/>
    </source>
</evidence>
<feature type="region of interest" description="Disordered" evidence="8">
    <location>
        <begin position="98"/>
        <end position="143"/>
    </location>
</feature>
<dbReference type="GO" id="GO:0005886">
    <property type="term" value="C:plasma membrane"/>
    <property type="evidence" value="ECO:0007669"/>
    <property type="project" value="UniProtKB-SubCell"/>
</dbReference>
<comment type="similarity">
    <text evidence="6 7">Belongs to the FliO/MopB family.</text>
</comment>
<feature type="transmembrane region" description="Helical" evidence="7">
    <location>
        <begin position="20"/>
        <end position="47"/>
    </location>
</feature>
<evidence type="ECO:0000256" key="3">
    <source>
        <dbReference type="ARBA" id="ARBA00022989"/>
    </source>
</evidence>
<evidence type="ECO:0000256" key="6">
    <source>
        <dbReference type="ARBA" id="ARBA00037937"/>
    </source>
</evidence>
<keyword evidence="2 7" id="KW-0812">Transmembrane</keyword>
<evidence type="ECO:0000256" key="4">
    <source>
        <dbReference type="ARBA" id="ARBA00023136"/>
    </source>
</evidence>
<accession>A0A7Z0LMK0</accession>
<dbReference type="AlphaFoldDB" id="A0A7Z0LMK0"/>
<dbReference type="PANTHER" id="PTHR38766:SF1">
    <property type="entry name" value="FLAGELLAR PROTEIN FLIO"/>
    <property type="match status" value="1"/>
</dbReference>
<organism evidence="9 10">
    <name type="scientific">Vreelandella salicampi</name>
    <dbReference type="NCBI Taxonomy" id="1449798"/>
    <lineage>
        <taxon>Bacteria</taxon>
        <taxon>Pseudomonadati</taxon>
        <taxon>Pseudomonadota</taxon>
        <taxon>Gammaproteobacteria</taxon>
        <taxon>Oceanospirillales</taxon>
        <taxon>Halomonadaceae</taxon>
        <taxon>Vreelandella</taxon>
    </lineage>
</organism>
<name>A0A7Z0LMK0_9GAMM</name>
<dbReference type="GO" id="GO:0044781">
    <property type="term" value="P:bacterial-type flagellum organization"/>
    <property type="evidence" value="ECO:0007669"/>
    <property type="project" value="UniProtKB-UniRule"/>
</dbReference>
<dbReference type="Pfam" id="PF04347">
    <property type="entry name" value="FliO"/>
    <property type="match status" value="1"/>
</dbReference>
<dbReference type="EMBL" id="JACCDF010000012">
    <property type="protein sequence ID" value="NYS61698.1"/>
    <property type="molecule type" value="Genomic_DNA"/>
</dbReference>
<dbReference type="PANTHER" id="PTHR38766">
    <property type="entry name" value="FLAGELLAR PROTEIN FLIO"/>
    <property type="match status" value="1"/>
</dbReference>
<reference evidence="9 10" key="1">
    <citation type="journal article" date="2015" name="Int. J. Syst. Evol. Microbiol.">
        <title>Halomonas salicampi sp. nov., a halotolerant and alkalitolerant bacterium isolated from a saltern soil.</title>
        <authorList>
            <person name="Lee J.C."/>
            <person name="Kim Y.S."/>
            <person name="Yun B.S."/>
            <person name="Whang K.S."/>
        </authorList>
    </citation>
    <scope>NUCLEOTIDE SEQUENCE [LARGE SCALE GENOMIC DNA]</scope>
    <source>
        <strain evidence="9 10">BH103</strain>
    </source>
</reference>
<evidence type="ECO:0000256" key="7">
    <source>
        <dbReference type="RuleBase" id="RU362064"/>
    </source>
</evidence>
<keyword evidence="1 7" id="KW-1003">Cell membrane</keyword>